<dbReference type="RefSeq" id="WP_137816919.1">
    <property type="nucleotide sequence ID" value="NZ_BJFL01000082.1"/>
</dbReference>
<dbReference type="SUPFAM" id="SSF47413">
    <property type="entry name" value="lambda repressor-like DNA-binding domains"/>
    <property type="match status" value="1"/>
</dbReference>
<dbReference type="PROSITE" id="PS50943">
    <property type="entry name" value="HTH_CROC1"/>
    <property type="match status" value="1"/>
</dbReference>
<gene>
    <name evidence="3" type="ORF">GTS_56580</name>
</gene>
<dbReference type="InterPro" id="IPR001387">
    <property type="entry name" value="Cro/C1-type_HTH"/>
</dbReference>
<dbReference type="GO" id="GO:0003677">
    <property type="term" value="F:DNA binding"/>
    <property type="evidence" value="ECO:0007669"/>
    <property type="project" value="UniProtKB-KW"/>
</dbReference>
<comment type="caution">
    <text evidence="3">The sequence shown here is derived from an EMBL/GenBank/DDBJ whole genome shotgun (WGS) entry which is preliminary data.</text>
</comment>
<dbReference type="InterPro" id="IPR050807">
    <property type="entry name" value="TransReg_Diox_bact_type"/>
</dbReference>
<dbReference type="Proteomes" id="UP000298860">
    <property type="component" value="Unassembled WGS sequence"/>
</dbReference>
<protein>
    <submittedName>
        <fullName evidence="3">Transcriptional regulator</fullName>
    </submittedName>
</protein>
<keyword evidence="4" id="KW-1185">Reference proteome</keyword>
<accession>A0A4D4JB26</accession>
<dbReference type="GO" id="GO:0005829">
    <property type="term" value="C:cytosol"/>
    <property type="evidence" value="ECO:0007669"/>
    <property type="project" value="TreeGrafter"/>
</dbReference>
<dbReference type="OrthoDB" id="4516646at2"/>
<organism evidence="3 4">
    <name type="scientific">Gandjariella thermophila</name>
    <dbReference type="NCBI Taxonomy" id="1931992"/>
    <lineage>
        <taxon>Bacteria</taxon>
        <taxon>Bacillati</taxon>
        <taxon>Actinomycetota</taxon>
        <taxon>Actinomycetes</taxon>
        <taxon>Pseudonocardiales</taxon>
        <taxon>Pseudonocardiaceae</taxon>
        <taxon>Gandjariella</taxon>
    </lineage>
</organism>
<sequence>MDEGHEVGRRLREIRHWRRQSLSAVAGLSGISIGHLSRIERGERPVTKRRTLEALARALRVSPTELSGRPYTPTDPVSSEARAALNEVRIALDQYELGTDPEVEIRPWPMLAAEVDRLNNELRADYASQGEILPDLLAELHATYVREPARRRDALTGLMYAYYAATCTTKNLGADGFPLVAARHARTVAEELAVPEWLGFAAYLRAYATGQQGRAYQYARCVRTIDQLSAHFDDPNVLQAAGMLHLSAALASAAQGQASETTTHLAEASDLATRVPEHAANFGYLYFTLDNVGIWRVGLHTELGDAGRVTELARDVHPETIPAQDRQGVFYADLGRALACDPQTREQSVQALLQAERIAPQLIRNKPLIRETVSGLLSRAKQNSAGRELRGLAYRMGLAPTG</sequence>
<dbReference type="Gene3D" id="1.10.260.40">
    <property type="entry name" value="lambda repressor-like DNA-binding domains"/>
    <property type="match status" value="1"/>
</dbReference>
<dbReference type="GO" id="GO:0003700">
    <property type="term" value="F:DNA-binding transcription factor activity"/>
    <property type="evidence" value="ECO:0007669"/>
    <property type="project" value="TreeGrafter"/>
</dbReference>
<proteinExistence type="predicted"/>
<dbReference type="CDD" id="cd00093">
    <property type="entry name" value="HTH_XRE"/>
    <property type="match status" value="1"/>
</dbReference>
<evidence type="ECO:0000313" key="3">
    <source>
        <dbReference type="EMBL" id="GDY34025.1"/>
    </source>
</evidence>
<keyword evidence="1" id="KW-0238">DNA-binding</keyword>
<feature type="domain" description="HTH cro/C1-type" evidence="2">
    <location>
        <begin position="11"/>
        <end position="66"/>
    </location>
</feature>
<dbReference type="AlphaFoldDB" id="A0A4D4JB26"/>
<name>A0A4D4JB26_9PSEU</name>
<dbReference type="EMBL" id="BJFL01000082">
    <property type="protein sequence ID" value="GDY34025.1"/>
    <property type="molecule type" value="Genomic_DNA"/>
</dbReference>
<evidence type="ECO:0000313" key="4">
    <source>
        <dbReference type="Proteomes" id="UP000298860"/>
    </source>
</evidence>
<dbReference type="PANTHER" id="PTHR46797:SF1">
    <property type="entry name" value="METHYLPHOSPHONATE SYNTHASE"/>
    <property type="match status" value="1"/>
</dbReference>
<evidence type="ECO:0000259" key="2">
    <source>
        <dbReference type="PROSITE" id="PS50943"/>
    </source>
</evidence>
<reference evidence="4" key="1">
    <citation type="submission" date="2019-04" db="EMBL/GenBank/DDBJ databases">
        <title>Draft genome sequence of Pseudonocardiaceae bacterium SL3-2-4.</title>
        <authorList>
            <person name="Ningsih F."/>
            <person name="Yokota A."/>
            <person name="Sakai Y."/>
            <person name="Nanatani K."/>
            <person name="Yabe S."/>
            <person name="Oetari A."/>
            <person name="Sjamsuridzal W."/>
        </authorList>
    </citation>
    <scope>NUCLEOTIDE SEQUENCE [LARGE SCALE GENOMIC DNA]</scope>
    <source>
        <strain evidence="4">SL3-2-4</strain>
    </source>
</reference>
<dbReference type="InterPro" id="IPR010982">
    <property type="entry name" value="Lambda_DNA-bd_dom_sf"/>
</dbReference>
<dbReference type="Pfam" id="PF13560">
    <property type="entry name" value="HTH_31"/>
    <property type="match status" value="1"/>
</dbReference>
<dbReference type="PANTHER" id="PTHR46797">
    <property type="entry name" value="HTH-TYPE TRANSCRIPTIONAL REGULATOR"/>
    <property type="match status" value="1"/>
</dbReference>
<evidence type="ECO:0000256" key="1">
    <source>
        <dbReference type="ARBA" id="ARBA00023125"/>
    </source>
</evidence>
<dbReference type="SMART" id="SM00530">
    <property type="entry name" value="HTH_XRE"/>
    <property type="match status" value="1"/>
</dbReference>